<dbReference type="GO" id="GO:0009306">
    <property type="term" value="P:protein secretion"/>
    <property type="evidence" value="ECO:0007669"/>
    <property type="project" value="UniProtKB-UniRule"/>
</dbReference>
<keyword evidence="6 11" id="KW-0812">Transmembrane</keyword>
<evidence type="ECO:0000256" key="6">
    <source>
        <dbReference type="ARBA" id="ARBA00022692"/>
    </source>
</evidence>
<evidence type="ECO:0000256" key="3">
    <source>
        <dbReference type="ARBA" id="ARBA00017876"/>
    </source>
</evidence>
<evidence type="ECO:0000313" key="14">
    <source>
        <dbReference type="Proteomes" id="UP000481037"/>
    </source>
</evidence>
<keyword evidence="5 11" id="KW-1003">Cell membrane</keyword>
<dbReference type="AlphaFoldDB" id="A0A6L5QEV4"/>
<comment type="subcellular location">
    <subcellularLocation>
        <location evidence="1 11">Cell membrane</location>
        <topology evidence="1 11">Multi-pass membrane protein</topology>
    </subcellularLocation>
</comment>
<keyword evidence="7 11" id="KW-0653">Protein transport</keyword>
<evidence type="ECO:0000256" key="8">
    <source>
        <dbReference type="ARBA" id="ARBA00022989"/>
    </source>
</evidence>
<dbReference type="GO" id="GO:0005886">
    <property type="term" value="C:plasma membrane"/>
    <property type="evidence" value="ECO:0007669"/>
    <property type="project" value="UniProtKB-SubCell"/>
</dbReference>
<evidence type="ECO:0000256" key="9">
    <source>
        <dbReference type="ARBA" id="ARBA00023010"/>
    </source>
</evidence>
<keyword evidence="8 11" id="KW-1133">Transmembrane helix</keyword>
<feature type="region of interest" description="Disordered" evidence="12">
    <location>
        <begin position="106"/>
        <end position="130"/>
    </location>
</feature>
<sequence length="130" mass="12475">MSSLFNLVIIVQVLSAIAIIGLVLLQHGKGADMGAAFGSGASGSLFGATGSSNFMSKSTGVAAAIFFSATLALSYITTHQTNNVSGGVMDKVPAAAAPAPANAIPATPAAPAASAPAAAPAPAPANSIPK</sequence>
<dbReference type="PANTHER" id="PTHR34182">
    <property type="entry name" value="PROTEIN-EXPORT MEMBRANE PROTEIN SECG"/>
    <property type="match status" value="1"/>
</dbReference>
<comment type="similarity">
    <text evidence="2 11">Belongs to the SecG family.</text>
</comment>
<dbReference type="EMBL" id="WKJM01000004">
    <property type="protein sequence ID" value="MRX07641.1"/>
    <property type="molecule type" value="Genomic_DNA"/>
</dbReference>
<dbReference type="GO" id="GO:0065002">
    <property type="term" value="P:intracellular protein transmembrane transport"/>
    <property type="evidence" value="ECO:0007669"/>
    <property type="project" value="TreeGrafter"/>
</dbReference>
<dbReference type="Proteomes" id="UP000481037">
    <property type="component" value="Unassembled WGS sequence"/>
</dbReference>
<dbReference type="GO" id="GO:0015450">
    <property type="term" value="F:protein-transporting ATPase activity"/>
    <property type="evidence" value="ECO:0007669"/>
    <property type="project" value="UniProtKB-UniRule"/>
</dbReference>
<dbReference type="PANTHER" id="PTHR34182:SF1">
    <property type="entry name" value="PROTEIN-EXPORT MEMBRANE PROTEIN SECG"/>
    <property type="match status" value="1"/>
</dbReference>
<gene>
    <name evidence="13" type="primary">secG</name>
    <name evidence="13" type="ORF">GJ697_07345</name>
</gene>
<reference evidence="13 14" key="1">
    <citation type="submission" date="2019-11" db="EMBL/GenBank/DDBJ databases">
        <title>Novel species isolated from a subtropical stream in China.</title>
        <authorList>
            <person name="Lu H."/>
        </authorList>
    </citation>
    <scope>NUCLEOTIDE SEQUENCE [LARGE SCALE GENOMIC DNA]</scope>
    <source>
        <strain evidence="13 14">FT25W</strain>
    </source>
</reference>
<evidence type="ECO:0000256" key="1">
    <source>
        <dbReference type="ARBA" id="ARBA00004651"/>
    </source>
</evidence>
<evidence type="ECO:0000256" key="10">
    <source>
        <dbReference type="ARBA" id="ARBA00023136"/>
    </source>
</evidence>
<keyword evidence="9 11" id="KW-0811">Translocation</keyword>
<keyword evidence="10 11" id="KW-0472">Membrane</keyword>
<dbReference type="PRINTS" id="PR01651">
    <property type="entry name" value="SECGEXPORT"/>
</dbReference>
<dbReference type="GO" id="GO:0043952">
    <property type="term" value="P:protein transport by the Sec complex"/>
    <property type="evidence" value="ECO:0007669"/>
    <property type="project" value="TreeGrafter"/>
</dbReference>
<proteinExistence type="inferred from homology"/>
<evidence type="ECO:0000256" key="2">
    <source>
        <dbReference type="ARBA" id="ARBA00008445"/>
    </source>
</evidence>
<evidence type="ECO:0000256" key="5">
    <source>
        <dbReference type="ARBA" id="ARBA00022475"/>
    </source>
</evidence>
<comment type="caution">
    <text evidence="13">The sequence shown here is derived from an EMBL/GenBank/DDBJ whole genome shotgun (WGS) entry which is preliminary data.</text>
</comment>
<organism evidence="13 14">
    <name type="scientific">Duganella alba</name>
    <dbReference type="NCBI Taxonomy" id="2666081"/>
    <lineage>
        <taxon>Bacteria</taxon>
        <taxon>Pseudomonadati</taxon>
        <taxon>Pseudomonadota</taxon>
        <taxon>Betaproteobacteria</taxon>
        <taxon>Burkholderiales</taxon>
        <taxon>Oxalobacteraceae</taxon>
        <taxon>Telluria group</taxon>
        <taxon>Duganella</taxon>
    </lineage>
</organism>
<comment type="caution">
    <text evidence="11">Lacks conserved residue(s) required for the propagation of feature annotation.</text>
</comment>
<keyword evidence="14" id="KW-1185">Reference proteome</keyword>
<dbReference type="InterPro" id="IPR004692">
    <property type="entry name" value="SecG"/>
</dbReference>
<keyword evidence="4 11" id="KW-0813">Transport</keyword>
<evidence type="ECO:0000256" key="4">
    <source>
        <dbReference type="ARBA" id="ARBA00022448"/>
    </source>
</evidence>
<accession>A0A6L5QEV4</accession>
<dbReference type="RefSeq" id="WP_154363321.1">
    <property type="nucleotide sequence ID" value="NZ_WKJM01000004.1"/>
</dbReference>
<dbReference type="Pfam" id="PF03840">
    <property type="entry name" value="SecG"/>
    <property type="match status" value="1"/>
</dbReference>
<name>A0A6L5QEV4_9BURK</name>
<comment type="function">
    <text evidence="11">Involved in protein export. Participates in an early event of protein translocation.</text>
</comment>
<feature type="transmembrane region" description="Helical" evidence="11">
    <location>
        <begin position="6"/>
        <end position="25"/>
    </location>
</feature>
<evidence type="ECO:0000256" key="11">
    <source>
        <dbReference type="RuleBase" id="RU365087"/>
    </source>
</evidence>
<dbReference type="NCBIfam" id="TIGR00810">
    <property type="entry name" value="secG"/>
    <property type="match status" value="1"/>
</dbReference>
<evidence type="ECO:0000256" key="7">
    <source>
        <dbReference type="ARBA" id="ARBA00022927"/>
    </source>
</evidence>
<evidence type="ECO:0000313" key="13">
    <source>
        <dbReference type="EMBL" id="MRX07641.1"/>
    </source>
</evidence>
<protein>
    <recommendedName>
        <fullName evidence="3 11">Protein-export membrane protein SecG</fullName>
    </recommendedName>
</protein>
<evidence type="ECO:0000256" key="12">
    <source>
        <dbReference type="SAM" id="MobiDB-lite"/>
    </source>
</evidence>